<dbReference type="GO" id="GO:0070987">
    <property type="term" value="P:error-free translesion synthesis"/>
    <property type="evidence" value="ECO:0007669"/>
    <property type="project" value="TreeGrafter"/>
</dbReference>
<dbReference type="FunFam" id="3.30.1490.100:FF:000001">
    <property type="entry name" value="DNA repair protein REV1"/>
    <property type="match status" value="1"/>
</dbReference>
<accession>A0A835QGV3</accession>
<evidence type="ECO:0000313" key="19">
    <source>
        <dbReference type="Proteomes" id="UP000636800"/>
    </source>
</evidence>
<dbReference type="GO" id="GO:0003684">
    <property type="term" value="F:damaged DNA binding"/>
    <property type="evidence" value="ECO:0007669"/>
    <property type="project" value="InterPro"/>
</dbReference>
<dbReference type="EMBL" id="JADCNL010000008">
    <property type="protein sequence ID" value="KAG0470310.1"/>
    <property type="molecule type" value="Genomic_DNA"/>
</dbReference>
<evidence type="ECO:0000259" key="16">
    <source>
        <dbReference type="PROSITE" id="PS50173"/>
    </source>
</evidence>
<dbReference type="InterPro" id="IPR036420">
    <property type="entry name" value="BRCT_dom_sf"/>
</dbReference>
<dbReference type="Gene3D" id="6.10.250.1490">
    <property type="match status" value="1"/>
</dbReference>
<dbReference type="FunFam" id="3.40.50.10190:FF:000011">
    <property type="entry name" value="DNA repair protein REV1"/>
    <property type="match status" value="1"/>
</dbReference>
<keyword evidence="6" id="KW-0548">Nucleotidyltransferase</keyword>
<dbReference type="InterPro" id="IPR053848">
    <property type="entry name" value="IMS_HHH_1"/>
</dbReference>
<keyword evidence="4" id="KW-0237">DNA synthesis</keyword>
<dbReference type="Proteomes" id="UP000636800">
    <property type="component" value="Unassembled WGS sequence"/>
</dbReference>
<dbReference type="InterPro" id="IPR001357">
    <property type="entry name" value="BRCT_dom"/>
</dbReference>
<dbReference type="GO" id="GO:0006281">
    <property type="term" value="P:DNA repair"/>
    <property type="evidence" value="ECO:0007669"/>
    <property type="project" value="UniProtKB-KW"/>
</dbReference>
<dbReference type="InterPro" id="IPR001126">
    <property type="entry name" value="UmuC"/>
</dbReference>
<evidence type="ECO:0000259" key="15">
    <source>
        <dbReference type="PROSITE" id="PS50172"/>
    </source>
</evidence>
<dbReference type="AlphaFoldDB" id="A0A835QGV3"/>
<dbReference type="InterPro" id="IPR012112">
    <property type="entry name" value="REV1"/>
</dbReference>
<dbReference type="Pfam" id="PF00817">
    <property type="entry name" value="IMS"/>
    <property type="match status" value="1"/>
</dbReference>
<evidence type="ECO:0000256" key="6">
    <source>
        <dbReference type="ARBA" id="ARBA00022695"/>
    </source>
</evidence>
<dbReference type="OrthoDB" id="427711at2759"/>
<gene>
    <name evidence="18" type="ORF">HPP92_016474</name>
    <name evidence="17" type="ORF">HPP92_017010</name>
</gene>
<dbReference type="PROSITE" id="PS50172">
    <property type="entry name" value="BRCT"/>
    <property type="match status" value="1"/>
</dbReference>
<feature type="region of interest" description="Disordered" evidence="14">
    <location>
        <begin position="1"/>
        <end position="38"/>
    </location>
</feature>
<dbReference type="GO" id="GO:0005634">
    <property type="term" value="C:nucleus"/>
    <property type="evidence" value="ECO:0007669"/>
    <property type="project" value="UniProtKB-SubCell"/>
</dbReference>
<keyword evidence="5" id="KW-0808">Transferase</keyword>
<dbReference type="NCBIfam" id="NF002677">
    <property type="entry name" value="PRK02406.1"/>
    <property type="match status" value="1"/>
</dbReference>
<comment type="similarity">
    <text evidence="2">Belongs to the DNA polymerase type-Y family.</text>
</comment>
<dbReference type="PIRSF" id="PIRSF036573">
    <property type="entry name" value="REV1"/>
    <property type="match status" value="1"/>
</dbReference>
<organism evidence="17 19">
    <name type="scientific">Vanilla planifolia</name>
    <name type="common">Vanilla</name>
    <dbReference type="NCBI Taxonomy" id="51239"/>
    <lineage>
        <taxon>Eukaryota</taxon>
        <taxon>Viridiplantae</taxon>
        <taxon>Streptophyta</taxon>
        <taxon>Embryophyta</taxon>
        <taxon>Tracheophyta</taxon>
        <taxon>Spermatophyta</taxon>
        <taxon>Magnoliopsida</taxon>
        <taxon>Liliopsida</taxon>
        <taxon>Asparagales</taxon>
        <taxon>Orchidaceae</taxon>
        <taxon>Vanilloideae</taxon>
        <taxon>Vanilleae</taxon>
        <taxon>Vanilla</taxon>
    </lineage>
</organism>
<keyword evidence="19" id="KW-1185">Reference proteome</keyword>
<feature type="compositionally biased region" description="Low complexity" evidence="14">
    <location>
        <begin position="1"/>
        <end position="11"/>
    </location>
</feature>
<evidence type="ECO:0000256" key="3">
    <source>
        <dbReference type="ARBA" id="ARBA00020399"/>
    </source>
</evidence>
<dbReference type="Gene3D" id="3.30.1490.100">
    <property type="entry name" value="DNA polymerase, Y-family, little finger domain"/>
    <property type="match status" value="1"/>
</dbReference>
<dbReference type="EMBL" id="JADCNM010000008">
    <property type="protein sequence ID" value="KAG0471928.1"/>
    <property type="molecule type" value="Genomic_DNA"/>
</dbReference>
<dbReference type="Pfam" id="PF00533">
    <property type="entry name" value="BRCT"/>
    <property type="match status" value="1"/>
</dbReference>
<keyword evidence="8" id="KW-0227">DNA damage</keyword>
<evidence type="ECO:0000256" key="1">
    <source>
        <dbReference type="ARBA" id="ARBA00004123"/>
    </source>
</evidence>
<evidence type="ECO:0000256" key="12">
    <source>
        <dbReference type="ARBA" id="ARBA00023242"/>
    </source>
</evidence>
<feature type="binding site" evidence="13">
    <location>
        <position position="345"/>
    </location>
    <ligand>
        <name>Mg(2+)</name>
        <dbReference type="ChEBI" id="CHEBI:18420"/>
        <label>1</label>
    </ligand>
</feature>
<feature type="binding site" evidence="13">
    <location>
        <position position="442"/>
    </location>
    <ligand>
        <name>Mg(2+)</name>
        <dbReference type="ChEBI" id="CHEBI:18420"/>
        <label>1</label>
    </ligand>
</feature>
<feature type="domain" description="BRCT" evidence="15">
    <location>
        <begin position="67"/>
        <end position="158"/>
    </location>
</feature>
<dbReference type="InterPro" id="IPR043128">
    <property type="entry name" value="Rev_trsase/Diguanyl_cyclase"/>
</dbReference>
<dbReference type="SUPFAM" id="SSF52113">
    <property type="entry name" value="BRCT domain"/>
    <property type="match status" value="1"/>
</dbReference>
<dbReference type="Proteomes" id="UP000639772">
    <property type="component" value="Unassembled WGS sequence"/>
</dbReference>
<dbReference type="Gene3D" id="3.40.1170.60">
    <property type="match status" value="1"/>
</dbReference>
<evidence type="ECO:0000256" key="11">
    <source>
        <dbReference type="ARBA" id="ARBA00023204"/>
    </source>
</evidence>
<dbReference type="Pfam" id="PF11799">
    <property type="entry name" value="IMS_C"/>
    <property type="match status" value="1"/>
</dbReference>
<keyword evidence="12" id="KW-0539">Nucleus</keyword>
<evidence type="ECO:0000256" key="8">
    <source>
        <dbReference type="ARBA" id="ARBA00022763"/>
    </source>
</evidence>
<evidence type="ECO:0000256" key="13">
    <source>
        <dbReference type="PIRSR" id="PIRSR036573-2"/>
    </source>
</evidence>
<keyword evidence="7 13" id="KW-0479">Metal-binding</keyword>
<evidence type="ECO:0000313" key="17">
    <source>
        <dbReference type="EMBL" id="KAG0470310.1"/>
    </source>
</evidence>
<dbReference type="SUPFAM" id="SSF56672">
    <property type="entry name" value="DNA/RNA polymerases"/>
    <property type="match status" value="1"/>
</dbReference>
<dbReference type="SUPFAM" id="SSF100879">
    <property type="entry name" value="Lesion bypass DNA polymerase (Y-family), little finger domain"/>
    <property type="match status" value="1"/>
</dbReference>
<dbReference type="Pfam" id="PF21999">
    <property type="entry name" value="IMS_HHH_1"/>
    <property type="match status" value="1"/>
</dbReference>
<dbReference type="FunFam" id="3.30.70.270:FF:000019">
    <property type="entry name" value="DNA repair protein REV1"/>
    <property type="match status" value="1"/>
</dbReference>
<evidence type="ECO:0000313" key="20">
    <source>
        <dbReference type="Proteomes" id="UP000639772"/>
    </source>
</evidence>
<sequence length="789" mass="88585">MRSSSSSSVSRRPLKRSKSNQKAPVRKSPFTDFESYMKDKNRKLRSQFEAEASSSSLGNSESSPVVSGRGIFHGVSIFVNGHTIPSGQELKGYMLRHGGRFENYFSSQRVTHIICSNLPDSKMRNLKAFSRGLPVVKPEWVVDSVASNLLLSSAPYQIFGHSSETCKQQKLSAFFGCKSISCFKENDASDSNVRIDCEGSEKSMNSPLEPQSKLLRNFMGSDRVFPIRLDEEQKLTNSLDKVNKYEASDADSLKLSIRTIAPSDDGSFGKPTYLKHTANSDVHHSTLNDPNFVENYFKSSRLHFIGTWRNRYQKRFSNMLKGVGYGKEFVHSSSITKGSTIIHIDMDCFFVSVILRKYPDLLNEPVAVCHSDNSRGTAEISSANYPAREYGIRAGMFVRDAKACCHNLVLFPYDFEAYEEVADQFYSILHKHCNKVQAVSCDEAFLDITEYDDINPESFSSLIRKEIAETTKCTASAGIAGNMLMARLATKSAKPNGQCFIPPEKVDGFLEELPITSLPGIGHSIGEKLKAKELHTCGQLRMVSKVALHKDFGERVGDMLWNYCRGFDDRKVEVLKEAKSIGAEVNWGVRFQDIMDCEHFLIQLSKEVSSRLKECGVLARTVNLKIKRRRKGAKEPEKYMGCGDCDNMSRSITLPVPTDDVALIQRIVKQIFASFHINVREVRGVGLQMSRLERMELNRRVHQHNVLESWFLLHSKIEDEPVRVCNATDGAENVPRLQRSLSPNENSCIEKANSLTAVRTARCSTDESARSALPPVSQLDMSIIKIFQP</sequence>
<evidence type="ECO:0000256" key="14">
    <source>
        <dbReference type="SAM" id="MobiDB-lite"/>
    </source>
</evidence>
<dbReference type="PROSITE" id="PS50173">
    <property type="entry name" value="UMUC"/>
    <property type="match status" value="1"/>
</dbReference>
<dbReference type="GO" id="GO:0003887">
    <property type="term" value="F:DNA-directed DNA polymerase activity"/>
    <property type="evidence" value="ECO:0007669"/>
    <property type="project" value="InterPro"/>
</dbReference>
<evidence type="ECO:0000256" key="4">
    <source>
        <dbReference type="ARBA" id="ARBA00022634"/>
    </source>
</evidence>
<dbReference type="InterPro" id="IPR017961">
    <property type="entry name" value="DNA_pol_Y-fam_little_finger"/>
</dbReference>
<reference evidence="19 20" key="1">
    <citation type="journal article" date="2020" name="Nat. Food">
        <title>A phased Vanilla planifolia genome enables genetic improvement of flavour and production.</title>
        <authorList>
            <person name="Hasing T."/>
            <person name="Tang H."/>
            <person name="Brym M."/>
            <person name="Khazi F."/>
            <person name="Huang T."/>
            <person name="Chambers A.H."/>
        </authorList>
    </citation>
    <scope>NUCLEOTIDE SEQUENCE [LARGE SCALE GENOMIC DNA]</scope>
    <source>
        <tissue evidence="17">Leaf</tissue>
    </source>
</reference>
<feature type="binding site" evidence="13">
    <location>
        <position position="443"/>
    </location>
    <ligand>
        <name>Mg(2+)</name>
        <dbReference type="ChEBI" id="CHEBI:18420"/>
        <label>1</label>
    </ligand>
</feature>
<dbReference type="SMART" id="SM00292">
    <property type="entry name" value="BRCT"/>
    <property type="match status" value="1"/>
</dbReference>
<keyword evidence="11" id="KW-0234">DNA repair</keyword>
<evidence type="ECO:0000256" key="2">
    <source>
        <dbReference type="ARBA" id="ARBA00010945"/>
    </source>
</evidence>
<feature type="domain" description="UmuC" evidence="16">
    <location>
        <begin position="341"/>
        <end position="522"/>
    </location>
</feature>
<evidence type="ECO:0000256" key="10">
    <source>
        <dbReference type="ARBA" id="ARBA00023125"/>
    </source>
</evidence>
<dbReference type="InterPro" id="IPR043502">
    <property type="entry name" value="DNA/RNA_pol_sf"/>
</dbReference>
<dbReference type="Gene3D" id="1.10.150.20">
    <property type="entry name" value="5' to 3' exonuclease, C-terminal subdomain"/>
    <property type="match status" value="1"/>
</dbReference>
<evidence type="ECO:0000256" key="9">
    <source>
        <dbReference type="ARBA" id="ARBA00022842"/>
    </source>
</evidence>
<dbReference type="PANTHER" id="PTHR45990:SF1">
    <property type="entry name" value="DNA REPAIR PROTEIN REV1"/>
    <property type="match status" value="1"/>
</dbReference>
<dbReference type="GO" id="GO:0017125">
    <property type="term" value="F:deoxycytidyl transferase activity"/>
    <property type="evidence" value="ECO:0007669"/>
    <property type="project" value="TreeGrafter"/>
</dbReference>
<dbReference type="Gene3D" id="3.40.50.10190">
    <property type="entry name" value="BRCT domain"/>
    <property type="match status" value="1"/>
</dbReference>
<name>A0A835QGV3_VANPL</name>
<dbReference type="GO" id="GO:0046872">
    <property type="term" value="F:metal ion binding"/>
    <property type="evidence" value="ECO:0007669"/>
    <property type="project" value="UniProtKB-KW"/>
</dbReference>
<keyword evidence="9 13" id="KW-0460">Magnesium</keyword>
<dbReference type="CDD" id="cd17719">
    <property type="entry name" value="BRCT_Rev1"/>
    <property type="match status" value="1"/>
</dbReference>
<proteinExistence type="inferred from homology"/>
<comment type="subcellular location">
    <subcellularLocation>
        <location evidence="1">Nucleus</location>
    </subcellularLocation>
</comment>
<dbReference type="GO" id="GO:0042276">
    <property type="term" value="P:error-prone translesion synthesis"/>
    <property type="evidence" value="ECO:0007669"/>
    <property type="project" value="InterPro"/>
</dbReference>
<evidence type="ECO:0000256" key="5">
    <source>
        <dbReference type="ARBA" id="ARBA00022679"/>
    </source>
</evidence>
<comment type="cofactor">
    <cofactor evidence="13">
        <name>Mg(2+)</name>
        <dbReference type="ChEBI" id="CHEBI:18420"/>
    </cofactor>
    <text evidence="13">Binds 2 magnesium ions.</text>
</comment>
<dbReference type="Gene3D" id="3.30.70.270">
    <property type="match status" value="1"/>
</dbReference>
<dbReference type="CDD" id="cd01701">
    <property type="entry name" value="PolY_Rev1"/>
    <property type="match status" value="1"/>
</dbReference>
<evidence type="ECO:0000256" key="7">
    <source>
        <dbReference type="ARBA" id="ARBA00022723"/>
    </source>
</evidence>
<protein>
    <recommendedName>
        <fullName evidence="3">DNA repair protein REV1</fullName>
    </recommendedName>
</protein>
<evidence type="ECO:0000313" key="18">
    <source>
        <dbReference type="EMBL" id="KAG0471928.1"/>
    </source>
</evidence>
<keyword evidence="10" id="KW-0238">DNA-binding</keyword>
<dbReference type="PANTHER" id="PTHR45990">
    <property type="entry name" value="DNA REPAIR PROTEIN REV1"/>
    <property type="match status" value="1"/>
</dbReference>
<dbReference type="InterPro" id="IPR036775">
    <property type="entry name" value="DNA_pol_Y-fam_lit_finger_sf"/>
</dbReference>
<comment type="caution">
    <text evidence="17">The sequence shown here is derived from an EMBL/GenBank/DDBJ whole genome shotgun (WGS) entry which is preliminary data.</text>
</comment>